<protein>
    <submittedName>
        <fullName evidence="1">Uncharacterized protein</fullName>
    </submittedName>
</protein>
<dbReference type="AlphaFoldDB" id="A0A821NNF5"/>
<sequence>MVARGLVLLPSRERTWRPPRYECDPRPPRAARLTRCGATCVAVPCACYGLLPQQPSSAYNDIASYHSCSFRNPPCPRLALAKKFM</sequence>
<proteinExistence type="predicted"/>
<accession>A0A821NNF5</accession>
<name>A0A821NNF5_9NEOP</name>
<gene>
    <name evidence="1" type="ORF">PMACD_LOCUS2787</name>
</gene>
<evidence type="ECO:0000313" key="1">
    <source>
        <dbReference type="EMBL" id="CAF4789199.1"/>
    </source>
</evidence>
<dbReference type="EMBL" id="CAJOBZ010000005">
    <property type="protein sequence ID" value="CAF4789199.1"/>
    <property type="molecule type" value="Genomic_DNA"/>
</dbReference>
<evidence type="ECO:0000313" key="2">
    <source>
        <dbReference type="Proteomes" id="UP000663880"/>
    </source>
</evidence>
<comment type="caution">
    <text evidence="1">The sequence shown here is derived from an EMBL/GenBank/DDBJ whole genome shotgun (WGS) entry which is preliminary data.</text>
</comment>
<keyword evidence="2" id="KW-1185">Reference proteome</keyword>
<reference evidence="1" key="1">
    <citation type="submission" date="2021-02" db="EMBL/GenBank/DDBJ databases">
        <authorList>
            <person name="Steward A R."/>
        </authorList>
    </citation>
    <scope>NUCLEOTIDE SEQUENCE</scope>
</reference>
<organism evidence="1 2">
    <name type="scientific">Pieris macdunnoughi</name>
    <dbReference type="NCBI Taxonomy" id="345717"/>
    <lineage>
        <taxon>Eukaryota</taxon>
        <taxon>Metazoa</taxon>
        <taxon>Ecdysozoa</taxon>
        <taxon>Arthropoda</taxon>
        <taxon>Hexapoda</taxon>
        <taxon>Insecta</taxon>
        <taxon>Pterygota</taxon>
        <taxon>Neoptera</taxon>
        <taxon>Endopterygota</taxon>
        <taxon>Lepidoptera</taxon>
        <taxon>Glossata</taxon>
        <taxon>Ditrysia</taxon>
        <taxon>Papilionoidea</taxon>
        <taxon>Pieridae</taxon>
        <taxon>Pierinae</taxon>
        <taxon>Pieris</taxon>
    </lineage>
</organism>
<dbReference type="Proteomes" id="UP000663880">
    <property type="component" value="Unassembled WGS sequence"/>
</dbReference>